<accession>A0A7R8ZK47</accession>
<dbReference type="PROSITE" id="PS50102">
    <property type="entry name" value="RRM"/>
    <property type="match status" value="1"/>
</dbReference>
<proteinExistence type="predicted"/>
<dbReference type="EMBL" id="OB661174">
    <property type="protein sequence ID" value="CAD7227533.1"/>
    <property type="molecule type" value="Genomic_DNA"/>
</dbReference>
<dbReference type="InterPro" id="IPR012677">
    <property type="entry name" value="Nucleotide-bd_a/b_plait_sf"/>
</dbReference>
<feature type="region of interest" description="Disordered" evidence="1">
    <location>
        <begin position="106"/>
        <end position="327"/>
    </location>
</feature>
<dbReference type="Gene3D" id="3.30.70.330">
    <property type="match status" value="1"/>
</dbReference>
<dbReference type="Pfam" id="PF00076">
    <property type="entry name" value="RRM_1"/>
    <property type="match status" value="1"/>
</dbReference>
<sequence length="327" mass="35292">MFVHTCEYLYWMQHLKPEKILNDWIIKFIGCFLPRLFSVAEEDGDILTINCEGEWKIRNTRLVRDKETDKFKGFCYVEFEDRSSLVEALSYDGALLEDRELKVDVAEQRQRDRQGGFSDQRGRGGRGGGNRDGGGPPGGGGYGRPPGSGGPRGGGRYDSGGPPAYDNYSRGGNRGGYGGGGYGGGGYDQGGRRGGAYGGPPPASSDRGFMRNKDRRPIQKEEFQEPTAEELAARPRLKLKPRSVDKPVNQVAETPQAAAIFGGARPRDEKEFERRKGTSEDGESEGGGSGKQRTLSTASTTSSNGHQDAPPGSASTGDRGNKGGNKK</sequence>
<evidence type="ECO:0000313" key="2">
    <source>
        <dbReference type="EMBL" id="CAD7227533.1"/>
    </source>
</evidence>
<feature type="compositionally biased region" description="Gly residues" evidence="1">
    <location>
        <begin position="172"/>
        <end position="198"/>
    </location>
</feature>
<gene>
    <name evidence="2" type="ORF">CTOB1V02_LOCUS5437</name>
</gene>
<dbReference type="AlphaFoldDB" id="A0A7R8ZK47"/>
<reference evidence="2" key="1">
    <citation type="submission" date="2020-11" db="EMBL/GenBank/DDBJ databases">
        <authorList>
            <person name="Tran Van P."/>
        </authorList>
    </citation>
    <scope>NUCLEOTIDE SEQUENCE</scope>
</reference>
<dbReference type="GO" id="GO:0003723">
    <property type="term" value="F:RNA binding"/>
    <property type="evidence" value="ECO:0007669"/>
    <property type="project" value="UniProtKB-UniRule"/>
</dbReference>
<dbReference type="PANTHER" id="PTHR23236:SF11">
    <property type="entry name" value="EUKARYOTIC TRANSLATION INITIATION FACTOR 4H"/>
    <property type="match status" value="1"/>
</dbReference>
<dbReference type="InterPro" id="IPR035979">
    <property type="entry name" value="RBD_domain_sf"/>
</dbReference>
<protein>
    <submittedName>
        <fullName evidence="2">Uncharacterized protein</fullName>
    </submittedName>
</protein>
<feature type="compositionally biased region" description="Basic and acidic residues" evidence="1">
    <location>
        <begin position="265"/>
        <end position="279"/>
    </location>
</feature>
<feature type="compositionally biased region" description="Basic and acidic residues" evidence="1">
    <location>
        <begin position="208"/>
        <end position="223"/>
    </location>
</feature>
<name>A0A7R8ZK47_9CRUS</name>
<dbReference type="SUPFAM" id="SSF54928">
    <property type="entry name" value="RNA-binding domain, RBD"/>
    <property type="match status" value="1"/>
</dbReference>
<organism evidence="2">
    <name type="scientific">Cyprideis torosa</name>
    <dbReference type="NCBI Taxonomy" id="163714"/>
    <lineage>
        <taxon>Eukaryota</taxon>
        <taxon>Metazoa</taxon>
        <taxon>Ecdysozoa</taxon>
        <taxon>Arthropoda</taxon>
        <taxon>Crustacea</taxon>
        <taxon>Oligostraca</taxon>
        <taxon>Ostracoda</taxon>
        <taxon>Podocopa</taxon>
        <taxon>Podocopida</taxon>
        <taxon>Cytherocopina</taxon>
        <taxon>Cytheroidea</taxon>
        <taxon>Cytherideidae</taxon>
        <taxon>Cyprideis</taxon>
    </lineage>
</organism>
<dbReference type="OrthoDB" id="48651at2759"/>
<feature type="compositionally biased region" description="Gly residues" evidence="1">
    <location>
        <begin position="125"/>
        <end position="158"/>
    </location>
</feature>
<feature type="compositionally biased region" description="Polar residues" evidence="1">
    <location>
        <begin position="291"/>
        <end position="306"/>
    </location>
</feature>
<dbReference type="InterPro" id="IPR000504">
    <property type="entry name" value="RRM_dom"/>
</dbReference>
<dbReference type="PANTHER" id="PTHR23236">
    <property type="entry name" value="EUKARYOTIC TRANSLATION INITIATION FACTOR 4B/4H"/>
    <property type="match status" value="1"/>
</dbReference>
<evidence type="ECO:0000256" key="1">
    <source>
        <dbReference type="SAM" id="MobiDB-lite"/>
    </source>
</evidence>